<dbReference type="Proteomes" id="UP001206089">
    <property type="component" value="Unassembled WGS sequence"/>
</dbReference>
<dbReference type="PANTHER" id="PTHR43685">
    <property type="entry name" value="GLYCOSYLTRANSFERASE"/>
    <property type="match status" value="1"/>
</dbReference>
<feature type="domain" description="Glycosyltransferase 2-like" evidence="4">
    <location>
        <begin position="4"/>
        <end position="161"/>
    </location>
</feature>
<comment type="similarity">
    <text evidence="1">Belongs to the glycosyltransferase 2 family.</text>
</comment>
<evidence type="ECO:0000256" key="3">
    <source>
        <dbReference type="ARBA" id="ARBA00022679"/>
    </source>
</evidence>
<comment type="caution">
    <text evidence="5">The sequence shown here is derived from an EMBL/GenBank/DDBJ whole genome shotgun (WGS) entry which is preliminary data.</text>
</comment>
<protein>
    <submittedName>
        <fullName evidence="5">Glycosyltransferase</fullName>
        <ecNumber evidence="5">2.4.-.-</ecNumber>
    </submittedName>
</protein>
<keyword evidence="3 5" id="KW-0808">Transferase</keyword>
<dbReference type="Pfam" id="PF00535">
    <property type="entry name" value="Glycos_transf_2"/>
    <property type="match status" value="1"/>
</dbReference>
<evidence type="ECO:0000313" key="5">
    <source>
        <dbReference type="EMBL" id="MCR1233180.1"/>
    </source>
</evidence>
<dbReference type="SUPFAM" id="SSF53448">
    <property type="entry name" value="Nucleotide-diphospho-sugar transferases"/>
    <property type="match status" value="1"/>
</dbReference>
<dbReference type="PANTHER" id="PTHR43685:SF5">
    <property type="entry name" value="GLYCOSYLTRANSFERASE EPSE-RELATED"/>
    <property type="match status" value="1"/>
</dbReference>
<organism evidence="5 6">
    <name type="scientific">Streptococcus suis</name>
    <dbReference type="NCBI Taxonomy" id="1307"/>
    <lineage>
        <taxon>Bacteria</taxon>
        <taxon>Bacillati</taxon>
        <taxon>Bacillota</taxon>
        <taxon>Bacilli</taxon>
        <taxon>Lactobacillales</taxon>
        <taxon>Streptococcaceae</taxon>
        <taxon>Streptococcus</taxon>
    </lineage>
</organism>
<dbReference type="Gene3D" id="3.90.550.10">
    <property type="entry name" value="Spore Coat Polysaccharide Biosynthesis Protein SpsA, Chain A"/>
    <property type="match status" value="1"/>
</dbReference>
<evidence type="ECO:0000256" key="1">
    <source>
        <dbReference type="ARBA" id="ARBA00006739"/>
    </source>
</evidence>
<dbReference type="AlphaFoldDB" id="A0AAW5LVK1"/>
<dbReference type="InterPro" id="IPR029044">
    <property type="entry name" value="Nucleotide-diphossugar_trans"/>
</dbReference>
<dbReference type="InterPro" id="IPR001173">
    <property type="entry name" value="Glyco_trans_2-like"/>
</dbReference>
<evidence type="ECO:0000313" key="6">
    <source>
        <dbReference type="Proteomes" id="UP001206089"/>
    </source>
</evidence>
<dbReference type="EMBL" id="JANJPK010000025">
    <property type="protein sequence ID" value="MCR1233180.1"/>
    <property type="molecule type" value="Genomic_DNA"/>
</dbReference>
<sequence>MKFSVLMSVYEKEDPLFLRESLESILIHQTVIPTEVILVEDGPLNDGLYSVLEEFKGQFAFFKTIALKENVGLGAALNEGMKHCSYDWVARMDTDDIAAKYRFERQLKFLQDNPDIDVLGGAISEFGNSVQDIKAVKQLPKEHSSIQTMLKRRSPMSHVTVFFRKASVVAAGGYQTLMYIEDYYLWARMITSGFRMANLDDILVHVRVGNGMYSRRGNREYIRSWKILNQYMLENKLITGIDLTVNMLLIRGFIFLPPKLKEFVYKRILRK</sequence>
<evidence type="ECO:0000256" key="2">
    <source>
        <dbReference type="ARBA" id="ARBA00022676"/>
    </source>
</evidence>
<proteinExistence type="inferred from homology"/>
<name>A0AAW5LVK1_STRSU</name>
<evidence type="ECO:0000259" key="4">
    <source>
        <dbReference type="Pfam" id="PF00535"/>
    </source>
</evidence>
<dbReference type="EC" id="2.4.-.-" evidence="5"/>
<reference evidence="5" key="1">
    <citation type="submission" date="2022-07" db="EMBL/GenBank/DDBJ databases">
        <authorList>
            <person name="Peng Z."/>
        </authorList>
    </citation>
    <scope>NUCLEOTIDE SEQUENCE</scope>
    <source>
        <strain evidence="5">2022WUSS069</strain>
    </source>
</reference>
<gene>
    <name evidence="5" type="ORF">NQD44_08695</name>
</gene>
<dbReference type="GO" id="GO:0016757">
    <property type="term" value="F:glycosyltransferase activity"/>
    <property type="evidence" value="ECO:0007669"/>
    <property type="project" value="UniProtKB-KW"/>
</dbReference>
<keyword evidence="2 5" id="KW-0328">Glycosyltransferase</keyword>
<dbReference type="RefSeq" id="WP_024411601.1">
    <property type="nucleotide sequence ID" value="NZ_CECY01000087.1"/>
</dbReference>
<accession>A0AAW5LVK1</accession>
<dbReference type="InterPro" id="IPR050834">
    <property type="entry name" value="Glycosyltransf_2"/>
</dbReference>